<evidence type="ECO:0000313" key="1">
    <source>
        <dbReference type="EMBL" id="SDS19186.1"/>
    </source>
</evidence>
<proteinExistence type="predicted"/>
<gene>
    <name evidence="1" type="ORF">SAMN04488552_2401</name>
</gene>
<dbReference type="STRING" id="1250231.SAMN04488552_2401"/>
<dbReference type="EMBL" id="LT629745">
    <property type="protein sequence ID" value="SDS19186.1"/>
    <property type="molecule type" value="Genomic_DNA"/>
</dbReference>
<reference evidence="1 2" key="1">
    <citation type="submission" date="2016-10" db="EMBL/GenBank/DDBJ databases">
        <authorList>
            <person name="Varghese N."/>
            <person name="Submissions S."/>
        </authorList>
    </citation>
    <scope>NUCLEOTIDE SEQUENCE [LARGE SCALE GENOMIC DNA]</scope>
    <source>
        <strain evidence="1 2">Mar_2010_102</strain>
    </source>
</reference>
<protein>
    <submittedName>
        <fullName evidence="1">Antitoxin component YwqK of the YwqJK toxin-antitoxin module</fullName>
    </submittedName>
</protein>
<keyword evidence="2" id="KW-1185">Reference proteome</keyword>
<sequence length="221" mass="25695">MNKHSFFLFLIFCIPAICKSQNNQLDAEDRRHGPWKVNFDGTTNPKFEGEFDHGKEIGVFKFYKKGYYDHPAAIMNFNDGKDSVQVTYYTQKGKPISKGKMLDKKREGKWTYFHQESDSIMMTEQYKNDKLHGLQETFFTNGNLAERTKYLNGEKNGESLIFADNGQVTKKLNYKNGKLHGSAIYYTPKGEKTMEGNYTEGSKTGHWKYYQDGTLEKEEDY</sequence>
<name>A0A1H1Q6Y3_9FLAO</name>
<organism evidence="1 2">
    <name type="scientific">Christiangramia echinicola</name>
    <dbReference type="NCBI Taxonomy" id="279359"/>
    <lineage>
        <taxon>Bacteria</taxon>
        <taxon>Pseudomonadati</taxon>
        <taxon>Bacteroidota</taxon>
        <taxon>Flavobacteriia</taxon>
        <taxon>Flavobacteriales</taxon>
        <taxon>Flavobacteriaceae</taxon>
        <taxon>Christiangramia</taxon>
    </lineage>
</organism>
<dbReference type="SUPFAM" id="SSF82185">
    <property type="entry name" value="Histone H3 K4-specific methyltransferase SET7/9 N-terminal domain"/>
    <property type="match status" value="1"/>
</dbReference>
<accession>A0A1H1Q6Y3</accession>
<evidence type="ECO:0000313" key="2">
    <source>
        <dbReference type="Proteomes" id="UP000198858"/>
    </source>
</evidence>
<dbReference type="Proteomes" id="UP000198858">
    <property type="component" value="Chromosome I"/>
</dbReference>
<dbReference type="Gene3D" id="2.20.110.10">
    <property type="entry name" value="Histone H3 K4-specific methyltransferase SET7/9 N-terminal domain"/>
    <property type="match status" value="2"/>
</dbReference>
<dbReference type="PANTHER" id="PTHR33706:SF1">
    <property type="entry name" value="TPR REPEAT PROTEIN"/>
    <property type="match status" value="1"/>
</dbReference>
<dbReference type="PANTHER" id="PTHR33706">
    <property type="entry name" value="MORN VARIANT REPEAT PROTEIN"/>
    <property type="match status" value="1"/>
</dbReference>
<dbReference type="AlphaFoldDB" id="A0A1H1Q6Y3"/>
<dbReference type="RefSeq" id="WP_089662877.1">
    <property type="nucleotide sequence ID" value="NZ_LT629745.1"/>
</dbReference>